<dbReference type="Gene3D" id="3.40.50.11290">
    <property type="match status" value="1"/>
</dbReference>
<evidence type="ECO:0000259" key="2">
    <source>
        <dbReference type="Pfam" id="PF14403"/>
    </source>
</evidence>
<evidence type="ECO:0000259" key="1">
    <source>
        <dbReference type="Pfam" id="PF04168"/>
    </source>
</evidence>
<dbReference type="InterPro" id="IPR007296">
    <property type="entry name" value="DUF403"/>
</dbReference>
<dbReference type="Proteomes" id="UP001596492">
    <property type="component" value="Unassembled WGS sequence"/>
</dbReference>
<dbReference type="Pfam" id="PF14403">
    <property type="entry name" value="CP_ATPgrasp_2"/>
    <property type="match status" value="1"/>
</dbReference>
<keyword evidence="4" id="KW-1185">Reference proteome</keyword>
<proteinExistence type="predicted"/>
<dbReference type="InterPro" id="IPR051680">
    <property type="entry name" value="ATP-dep_Glu-Cys_Ligase-2"/>
</dbReference>
<dbReference type="PANTHER" id="PTHR34595">
    <property type="entry name" value="BLR5612 PROTEIN"/>
    <property type="match status" value="1"/>
</dbReference>
<evidence type="ECO:0000313" key="3">
    <source>
        <dbReference type="EMBL" id="MFC7290627.1"/>
    </source>
</evidence>
<dbReference type="InterPro" id="IPR025841">
    <property type="entry name" value="CP_ATPgrasp_2"/>
</dbReference>
<sequence>MPNSTPSNDERHRNLLKNYKLINGALDEMMTLNGEVRPIWKNFITHLSQLSSEELDRRTKRGNQYLNDAGVFFRQYGDDGNQERDWPLSHIPVLIGEKEWQKICDGLHQRADLLEEVLKDIYGNNSLVSEGILPAQLIASNPEWLRPLVDSIPTNGNYLHFLAFEIGRGPAGNWWVLSDRAQAPSGAGFALENRVATSRVFSDFFETGNIQRLASFFREFKRALKTLNKTPENIIGIMTPGRFTDTYFEHAYIARYLGLALLEGEDMIVQNGKVMVRTIEGLKPVGVLWRRLDALFADPLELEQNSKLGTAGLVGSAKNGNINLVNALGSGLIETRALLAFMPRICKTIFKEDLKIPNVATWWCGPHKEREYVLKNAQNMIISPAMAPSVPFTSKQSQNQNNRYNYSNQAELETLLNFDGDQLVGQEAVTLSTTPTLKDGLLTPRPVTLRVFACRTANGWKFMPGGYARIGKHENASAIALQEGGSVSDVWVISDDKVDTQSLIKRPSNITKPYQTAALPSRAADNLLWLGRYAERAEIIIRLQRGYHLRIAEDANFERPLLKQINAHIQTFGATSASAPFTTIVSVVTSALNSASQLRDRFSDDGWLALKNLLNETNDLSKSPPFIGDDTARSMNLLLQKLTSFSGLVHENMYRYSGWRFLSIGRSLERAYETSSLLSKFAVPDAPLGSLEFALEIADSAMSHRRLYNLDTQLSSVIELVALDELSPRSILYHLSNIQQQVSFLPQHNQKDEVQKTSSILSQAYNDLKSHPDGTVSPKTLMDLRSKLGEFSMLLARQYFN</sequence>
<dbReference type="EMBL" id="JBHTBR010000002">
    <property type="protein sequence ID" value="MFC7290627.1"/>
    <property type="molecule type" value="Genomic_DNA"/>
</dbReference>
<feature type="domain" description="Circularly permuted ATP-grasp type 2" evidence="2">
    <location>
        <begin position="92"/>
        <end position="470"/>
    </location>
</feature>
<dbReference type="SUPFAM" id="SSF56059">
    <property type="entry name" value="Glutathione synthetase ATP-binding domain-like"/>
    <property type="match status" value="1"/>
</dbReference>
<dbReference type="Pfam" id="PF04168">
    <property type="entry name" value="Alpha-E"/>
    <property type="match status" value="1"/>
</dbReference>
<protein>
    <submittedName>
        <fullName evidence="3">Circularly permuted type 2 ATP-grasp protein</fullName>
    </submittedName>
</protein>
<gene>
    <name evidence="3" type="ORF">ACFQS8_03275</name>
</gene>
<dbReference type="RefSeq" id="WP_382165668.1">
    <property type="nucleotide sequence ID" value="NZ_JBHTBR010000002.1"/>
</dbReference>
<comment type="caution">
    <text evidence="3">The sequence shown here is derived from an EMBL/GenBank/DDBJ whole genome shotgun (WGS) entry which is preliminary data.</text>
</comment>
<evidence type="ECO:0000313" key="4">
    <source>
        <dbReference type="Proteomes" id="UP001596492"/>
    </source>
</evidence>
<feature type="domain" description="DUF403" evidence="1">
    <location>
        <begin position="519"/>
        <end position="800"/>
    </location>
</feature>
<reference evidence="4" key="1">
    <citation type="journal article" date="2019" name="Int. J. Syst. Evol. Microbiol.">
        <title>The Global Catalogue of Microorganisms (GCM) 10K type strain sequencing project: providing services to taxonomists for standard genome sequencing and annotation.</title>
        <authorList>
            <consortium name="The Broad Institute Genomics Platform"/>
            <consortium name="The Broad Institute Genome Sequencing Center for Infectious Disease"/>
            <person name="Wu L."/>
            <person name="Ma J."/>
        </authorList>
    </citation>
    <scope>NUCLEOTIDE SEQUENCE [LARGE SCALE GENOMIC DNA]</scope>
    <source>
        <strain evidence="4">CCUG 51308</strain>
    </source>
</reference>
<organism evidence="3 4">
    <name type="scientific">Hirschia litorea</name>
    <dbReference type="NCBI Taxonomy" id="1199156"/>
    <lineage>
        <taxon>Bacteria</taxon>
        <taxon>Pseudomonadati</taxon>
        <taxon>Pseudomonadota</taxon>
        <taxon>Alphaproteobacteria</taxon>
        <taxon>Hyphomonadales</taxon>
        <taxon>Hyphomonadaceae</taxon>
        <taxon>Hirschia</taxon>
    </lineage>
</organism>
<dbReference type="PANTHER" id="PTHR34595:SF2">
    <property type="entry name" value="BLR2978 PROTEIN"/>
    <property type="match status" value="1"/>
</dbReference>
<accession>A0ABW2IID5</accession>
<name>A0ABW2IID5_9PROT</name>